<dbReference type="NCBIfam" id="NF041464">
    <property type="entry name" value="HelD_BACSU"/>
    <property type="match status" value="1"/>
</dbReference>
<organism evidence="7 8">
    <name type="scientific">Paenibacillus plantiphilus</name>
    <dbReference type="NCBI Taxonomy" id="2905650"/>
    <lineage>
        <taxon>Bacteria</taxon>
        <taxon>Bacillati</taxon>
        <taxon>Bacillota</taxon>
        <taxon>Bacilli</taxon>
        <taxon>Bacillales</taxon>
        <taxon>Paenibacillaceae</taxon>
        <taxon>Paenibacillus</taxon>
    </lineage>
</organism>
<dbReference type="SUPFAM" id="SSF52540">
    <property type="entry name" value="P-loop containing nucleoside triphosphate hydrolases"/>
    <property type="match status" value="1"/>
</dbReference>
<keyword evidence="8" id="KW-1185">Reference proteome</keyword>
<dbReference type="InterPro" id="IPR048228">
    <property type="entry name" value="HelD_bacillota"/>
</dbReference>
<evidence type="ECO:0000313" key="8">
    <source>
        <dbReference type="Proteomes" id="UP000838686"/>
    </source>
</evidence>
<evidence type="ECO:0000256" key="1">
    <source>
        <dbReference type="ARBA" id="ARBA00022741"/>
    </source>
</evidence>
<comment type="caution">
    <text evidence="7">The sequence shown here is derived from an EMBL/GenBank/DDBJ whole genome shotgun (WGS) entry which is preliminary data.</text>
</comment>
<evidence type="ECO:0000256" key="3">
    <source>
        <dbReference type="ARBA" id="ARBA00022806"/>
    </source>
</evidence>
<dbReference type="RefSeq" id="WP_236339196.1">
    <property type="nucleotide sequence ID" value="NZ_CAKMMF010000004.1"/>
</dbReference>
<reference evidence="7" key="1">
    <citation type="submission" date="2022-01" db="EMBL/GenBank/DDBJ databases">
        <authorList>
            <person name="Criscuolo A."/>
        </authorList>
    </citation>
    <scope>NUCLEOTIDE SEQUENCE</scope>
    <source>
        <strain evidence="7">CIP111893</strain>
    </source>
</reference>
<dbReference type="GO" id="GO:0003678">
    <property type="term" value="F:DNA helicase activity"/>
    <property type="evidence" value="ECO:0007669"/>
    <property type="project" value="UniProtKB-EC"/>
</dbReference>
<gene>
    <name evidence="7" type="primary">helD_1</name>
    <name evidence="7" type="ORF">PAECIP111893_00874</name>
</gene>
<dbReference type="Proteomes" id="UP000838686">
    <property type="component" value="Unassembled WGS sequence"/>
</dbReference>
<evidence type="ECO:0000313" key="7">
    <source>
        <dbReference type="EMBL" id="CAH1197669.1"/>
    </source>
</evidence>
<evidence type="ECO:0000256" key="4">
    <source>
        <dbReference type="ARBA" id="ARBA00022840"/>
    </source>
</evidence>
<feature type="binding site" evidence="5">
    <location>
        <begin position="233"/>
        <end position="240"/>
    </location>
    <ligand>
        <name>ATP</name>
        <dbReference type="ChEBI" id="CHEBI:30616"/>
    </ligand>
</feature>
<dbReference type="Pfam" id="PF13538">
    <property type="entry name" value="UvrD_C_2"/>
    <property type="match status" value="1"/>
</dbReference>
<keyword evidence="1 5" id="KW-0547">Nucleotide-binding</keyword>
<sequence>MNQTNQNWSLEQQRVDEVVSEISRRIHLLEQETLDTKSEMIDIRKNFWDDVTVNFDDAAERAETFASLKQQAELLSERERTHRQAALQLRTLNKLQHSPYFGRIDYAEEGEQSAEAIYLGISSLRDGSDENYLIYDWRAPVSSLYYDYPPGPAQYETPMGTIQGELQLKRQYMIREGVILSLFDTGVTIGDELLQAVLGGQSDAQMKSIVATIQREQNRIIRNERSRLLVVQGAAGSGKTSAALQRVAYLLYRYRGVLTADQIVLFSPNPMFNSYVATVLPELGEENMQQTTFQDYLVYRIGKAFKLEGPYAQLEYALTNADEPGYKARMEGIRYKASMNYAQLMERYLVYLGEQGLIFRSLLFRGESVVDADTLKAYFYSLDHSIAIPNRLRLVAEWLLEKLKEREQAACSEAWVEKEVELLDKETYLKAFQSLKRQKGFTEESFNDYDREHRFLAKYVVAEKFKPLRSRIKKLGFIDLKAIYRQLFTDPAFAVSIANGGCKLPAAWPEICAGMVNRLDGGEMAYEDATPFLYLVERIRGFQTNTSVRHLLIDEAQDYTAFQFVFLKRMFPRSRVTALGDLNQSINAHTSGGSDGFAALTELFEPEETETIMLMRSYRSTRQIVEFTSRLIEGGDKIEPFNRDGLEPTLTSAAGETELHRLVSCRIEALLSAGHGTIAVICKTVSQSRIAYEALGKAVPELRLLEKETESFEPGVIVIPSYLAKGVEFDAVIVYDASSSEYSRESERRLFYTVCTRAMHELHLYAAEGEWSPFITDEAKRLCALESQKTATVNSV</sequence>
<keyword evidence="4 5" id="KW-0067">ATP-binding</keyword>
<keyword evidence="3 5" id="KW-0347">Helicase</keyword>
<evidence type="ECO:0000256" key="2">
    <source>
        <dbReference type="ARBA" id="ARBA00022801"/>
    </source>
</evidence>
<protein>
    <submittedName>
        <fullName evidence="7">DNA helicase IV</fullName>
        <ecNumber evidence="7">3.6.4.12</ecNumber>
    </submittedName>
</protein>
<dbReference type="PANTHER" id="PTHR11070">
    <property type="entry name" value="UVRD / RECB / PCRA DNA HELICASE FAMILY MEMBER"/>
    <property type="match status" value="1"/>
</dbReference>
<dbReference type="InterPro" id="IPR014016">
    <property type="entry name" value="UvrD-like_ATP-bd"/>
</dbReference>
<dbReference type="InterPro" id="IPR027417">
    <property type="entry name" value="P-loop_NTPase"/>
</dbReference>
<dbReference type="GO" id="GO:0016787">
    <property type="term" value="F:hydrolase activity"/>
    <property type="evidence" value="ECO:0007669"/>
    <property type="project" value="UniProtKB-KW"/>
</dbReference>
<proteinExistence type="predicted"/>
<feature type="domain" description="UvrD-like helicase ATP-binding" evidence="6">
    <location>
        <begin position="212"/>
        <end position="621"/>
    </location>
</feature>
<evidence type="ECO:0000256" key="5">
    <source>
        <dbReference type="PROSITE-ProRule" id="PRU00560"/>
    </source>
</evidence>
<dbReference type="Gene3D" id="3.40.50.300">
    <property type="entry name" value="P-loop containing nucleotide triphosphate hydrolases"/>
    <property type="match status" value="3"/>
</dbReference>
<dbReference type="EC" id="3.6.4.12" evidence="7"/>
<dbReference type="PANTHER" id="PTHR11070:SF17">
    <property type="entry name" value="DNA HELICASE IV"/>
    <property type="match status" value="1"/>
</dbReference>
<dbReference type="Pfam" id="PF00580">
    <property type="entry name" value="UvrD-helicase"/>
    <property type="match status" value="1"/>
</dbReference>
<evidence type="ECO:0000259" key="6">
    <source>
        <dbReference type="PROSITE" id="PS51198"/>
    </source>
</evidence>
<dbReference type="InterPro" id="IPR000212">
    <property type="entry name" value="DNA_helicase_UvrD/REP"/>
</dbReference>
<dbReference type="InterPro" id="IPR027785">
    <property type="entry name" value="UvrD-like_helicase_C"/>
</dbReference>
<dbReference type="EMBL" id="CAKMMF010000004">
    <property type="protein sequence ID" value="CAH1197669.1"/>
    <property type="molecule type" value="Genomic_DNA"/>
</dbReference>
<accession>A0ABM9C0B6</accession>
<dbReference type="PROSITE" id="PS51198">
    <property type="entry name" value="UVRD_HELICASE_ATP_BIND"/>
    <property type="match status" value="1"/>
</dbReference>
<keyword evidence="2 5" id="KW-0378">Hydrolase</keyword>
<name>A0ABM9C0B6_9BACL</name>